<dbReference type="PANTHER" id="PTHR12658">
    <property type="entry name" value="BETA-TUBULIN COFACTOR D"/>
    <property type="match status" value="1"/>
</dbReference>
<dbReference type="Pfam" id="PF25767">
    <property type="entry name" value="ARM_TBCD_2nd"/>
    <property type="match status" value="1"/>
</dbReference>
<feature type="domain" description="Tubulin-folding cofactor D C-terminal" evidence="2">
    <location>
        <begin position="924"/>
        <end position="1101"/>
    </location>
</feature>
<dbReference type="OMA" id="EPHEAWH"/>
<dbReference type="GO" id="GO:0000226">
    <property type="term" value="P:microtubule cytoskeleton organization"/>
    <property type="evidence" value="ECO:0007669"/>
    <property type="project" value="TreeGrafter"/>
</dbReference>
<dbReference type="GO" id="GO:0048487">
    <property type="term" value="F:beta-tubulin binding"/>
    <property type="evidence" value="ECO:0007669"/>
    <property type="project" value="InterPro"/>
</dbReference>
<dbReference type="Gene3D" id="1.25.10.10">
    <property type="entry name" value="Leucine-rich Repeat Variant"/>
    <property type="match status" value="2"/>
</dbReference>
<dbReference type="Pfam" id="PF23579">
    <property type="entry name" value="ARM_TBCD"/>
    <property type="match status" value="1"/>
</dbReference>
<dbReference type="AlphaFoldDB" id="A0A066VD58"/>
<dbReference type="EMBL" id="JMSN01000101">
    <property type="protein sequence ID" value="KDN39687.1"/>
    <property type="molecule type" value="Genomic_DNA"/>
</dbReference>
<dbReference type="GO" id="GO:0007021">
    <property type="term" value="P:tubulin complex assembly"/>
    <property type="evidence" value="ECO:0007669"/>
    <property type="project" value="InterPro"/>
</dbReference>
<dbReference type="GeneID" id="25267914"/>
<dbReference type="InterPro" id="IPR011989">
    <property type="entry name" value="ARM-like"/>
</dbReference>
<dbReference type="RefSeq" id="XP_013241113.1">
    <property type="nucleotide sequence ID" value="XM_013385659.1"/>
</dbReference>
<dbReference type="GO" id="GO:0007023">
    <property type="term" value="P:post-chaperonin tubulin folding pathway"/>
    <property type="evidence" value="ECO:0007669"/>
    <property type="project" value="InterPro"/>
</dbReference>
<evidence type="ECO:0000313" key="4">
    <source>
        <dbReference type="EMBL" id="KDN39687.1"/>
    </source>
</evidence>
<evidence type="ECO:0000259" key="3">
    <source>
        <dbReference type="Pfam" id="PF25767"/>
    </source>
</evidence>
<gene>
    <name evidence="4" type="ORF">K437DRAFT_8890</name>
</gene>
<dbReference type="SUPFAM" id="SSF48371">
    <property type="entry name" value="ARM repeat"/>
    <property type="match status" value="2"/>
</dbReference>
<comment type="caution">
    <text evidence="4">The sequence shown here is derived from an EMBL/GenBank/DDBJ whole genome shotgun (WGS) entry which is preliminary data.</text>
</comment>
<accession>A0A066VD58</accession>
<keyword evidence="5" id="KW-1185">Reference proteome</keyword>
<dbReference type="GO" id="GO:0005096">
    <property type="term" value="F:GTPase activator activity"/>
    <property type="evidence" value="ECO:0007669"/>
    <property type="project" value="InterPro"/>
</dbReference>
<protein>
    <submittedName>
        <fullName evidence="4">Uncharacterized protein</fullName>
    </submittedName>
</protein>
<dbReference type="InterPro" id="IPR033162">
    <property type="entry name" value="TBCD"/>
</dbReference>
<evidence type="ECO:0000259" key="2">
    <source>
        <dbReference type="Pfam" id="PF12612"/>
    </source>
</evidence>
<dbReference type="FunCoup" id="A0A066VD58">
    <property type="interactions" value="397"/>
</dbReference>
<dbReference type="OrthoDB" id="1735853at2759"/>
<dbReference type="InterPro" id="IPR016024">
    <property type="entry name" value="ARM-type_fold"/>
</dbReference>
<organism evidence="4 5">
    <name type="scientific">Tilletiaria anomala (strain ATCC 24038 / CBS 436.72 / UBC 951)</name>
    <dbReference type="NCBI Taxonomy" id="1037660"/>
    <lineage>
        <taxon>Eukaryota</taxon>
        <taxon>Fungi</taxon>
        <taxon>Dikarya</taxon>
        <taxon>Basidiomycota</taxon>
        <taxon>Ustilaginomycotina</taxon>
        <taxon>Exobasidiomycetes</taxon>
        <taxon>Georgefischeriales</taxon>
        <taxon>Tilletiariaceae</taxon>
        <taxon>Tilletiaria</taxon>
    </lineage>
</organism>
<dbReference type="Proteomes" id="UP000027361">
    <property type="component" value="Unassembled WGS sequence"/>
</dbReference>
<dbReference type="InParanoid" id="A0A066VD58"/>
<keyword evidence="1" id="KW-0143">Chaperone</keyword>
<feature type="domain" description="Tubulin-folding cofactor D ARM repeats" evidence="3">
    <location>
        <begin position="337"/>
        <end position="589"/>
    </location>
</feature>
<proteinExistence type="predicted"/>
<name>A0A066VD58_TILAU</name>
<evidence type="ECO:0000313" key="5">
    <source>
        <dbReference type="Proteomes" id="UP000027361"/>
    </source>
</evidence>
<evidence type="ECO:0000256" key="1">
    <source>
        <dbReference type="ARBA" id="ARBA00023186"/>
    </source>
</evidence>
<dbReference type="PANTHER" id="PTHR12658:SF0">
    <property type="entry name" value="TUBULIN-SPECIFIC CHAPERONE D"/>
    <property type="match status" value="1"/>
</dbReference>
<dbReference type="STRING" id="1037660.A0A066VD58"/>
<sequence length="1212" mass="133838">MDEDIEEKKLVSFEQSTLFLAKLQEFICLTTPALATASGIPVTVVSPGSAFDWDQTKDKLNTTHGEEELFAELANILDEYQEQSYLLDPVLDRMVAPIATALRWHIQDCYAQTGKERSRNAGDEDGYGLEWLSKLMYLYTKVRGHKIITHFFPHEVDDLLPVLALLEASQEASLLERRNQKYSWQVRYTLLLWLSLVCMIPFDLKNFDITATGSKAHREPTADRIATIAKGFLSSSGKERDAGIMVLGKLFQRKDAAAQLDAYLPWCEQSLQTAKHDTSFPFLSTGILFSLCELLKVLNPDRAKEILPQLQSLLDTVNTQVEAGGELKKNSLVGKGRTKLSARIALKLLKPRSARSLARPGVRAKPLMAEEFAANSDADAEFDDGLDADVPEEVDGYIGELIESLSHQDTMVRYSAAKGLARVCTRLPPSMVPQVTEAIVSLFPSNVIQLPDGSIDLSAASEHTWQGACLALAELARRGMLSTDSASSYIPAAAQYELDEQLMWVQRALFFDPRRGAHSVGSGVRDAACYVIWALARANDEKSIRPHADSLAANLVCVACTDREVSIRRAASAAFQECAGRLNIFPHGLEVIRKADFFAVGVRKQSFLDVLPAIAEHVIYREALLRQLQRVSLAHWDISVREAAAQAICSVVRHDLDNLLMPTVDALLQPSKDQPLAHGRLLALAALGASFGTNDPNDACGRRAKILECCHTVANTLRSSGISQHLLEASCIAVAANFEGSIVAHKAKLPDLEDILETALASPNGSTHESASQVVKAIASTYPSWDVFESVRRRWKSLSANQQQGWSLALGSIKPLHGSSSVEEIARFLVNIVTPGKEQYSNIIEARRNSCISVARLLQHQSCSKDTILVICTALIGCLEDYTVDQRGDVGSWVRTAAMQSLASIVEGCEARAQTGYALLDVQRSLLKQTAERIDSVRSCAAKSLHRTAQATPMIPRDRHMKALLSALDEATELNLRDASWLFTRLVSLLDDNRYRRSLLEGFLNSIGSKADVTRQSVASALHPWLLDSPIPRASLILVELHKLLEANFSSNKIFVPVIEACNILFDTVLETSTWEQLSSLLQPMYKLAFRSVDKIKSLPRLQACVVLCVNMLTNVPSLRRRMVTHICAFLRHPFPTLRQNASERLYMILADFLPVEASESSLEDASIAMAEAEELLLNTPWVSQSRTYHAEAARRLEQALLRTVGLNNVSS</sequence>
<reference evidence="4 5" key="1">
    <citation type="submission" date="2014-05" db="EMBL/GenBank/DDBJ databases">
        <title>Draft genome sequence of a rare smut relative, Tilletiaria anomala UBC 951.</title>
        <authorList>
            <consortium name="DOE Joint Genome Institute"/>
            <person name="Toome M."/>
            <person name="Kuo A."/>
            <person name="Henrissat B."/>
            <person name="Lipzen A."/>
            <person name="Tritt A."/>
            <person name="Yoshinaga Y."/>
            <person name="Zane M."/>
            <person name="Barry K."/>
            <person name="Grigoriev I.V."/>
            <person name="Spatafora J.W."/>
            <person name="Aimea M.C."/>
        </authorList>
    </citation>
    <scope>NUCLEOTIDE SEQUENCE [LARGE SCALE GENOMIC DNA]</scope>
    <source>
        <strain evidence="4 5">UBC 951</strain>
    </source>
</reference>
<dbReference type="InterPro" id="IPR022577">
    <property type="entry name" value="TBCD_C"/>
</dbReference>
<dbReference type="InterPro" id="IPR058033">
    <property type="entry name" value="ARM_TBCD_2nd"/>
</dbReference>
<dbReference type="HOGENOM" id="CLU_003043_0_1_1"/>
<dbReference type="Pfam" id="PF12612">
    <property type="entry name" value="TFCD_C"/>
    <property type="match status" value="1"/>
</dbReference>